<evidence type="ECO:0000313" key="2">
    <source>
        <dbReference type="EMBL" id="QTA92456.1"/>
    </source>
</evidence>
<keyword evidence="1" id="KW-0732">Signal</keyword>
<feature type="signal peptide" evidence="1">
    <location>
        <begin position="1"/>
        <end position="31"/>
    </location>
</feature>
<dbReference type="Proteomes" id="UP000663722">
    <property type="component" value="Chromosome"/>
</dbReference>
<evidence type="ECO:0000256" key="1">
    <source>
        <dbReference type="SAM" id="SignalP"/>
    </source>
</evidence>
<gene>
    <name evidence="2" type="ORF">dnm_085360</name>
</gene>
<evidence type="ECO:0000313" key="3">
    <source>
        <dbReference type="Proteomes" id="UP000663722"/>
    </source>
</evidence>
<proteinExistence type="predicted"/>
<accession>A0A975GSW1</accession>
<evidence type="ECO:0008006" key="4">
    <source>
        <dbReference type="Google" id="ProtNLM"/>
    </source>
</evidence>
<dbReference type="RefSeq" id="WP_207679813.1">
    <property type="nucleotide sequence ID" value="NZ_CP061800.1"/>
</dbReference>
<feature type="chain" id="PRO_5037516603" description="Dockerin domain-containing protein" evidence="1">
    <location>
        <begin position="32"/>
        <end position="336"/>
    </location>
</feature>
<dbReference type="EMBL" id="CP061800">
    <property type="protein sequence ID" value="QTA92456.1"/>
    <property type="molecule type" value="Genomic_DNA"/>
</dbReference>
<name>A0A975GSW1_9BACT</name>
<organism evidence="2 3">
    <name type="scientific">Desulfonema magnum</name>
    <dbReference type="NCBI Taxonomy" id="45655"/>
    <lineage>
        <taxon>Bacteria</taxon>
        <taxon>Pseudomonadati</taxon>
        <taxon>Thermodesulfobacteriota</taxon>
        <taxon>Desulfobacteria</taxon>
        <taxon>Desulfobacterales</taxon>
        <taxon>Desulfococcaceae</taxon>
        <taxon>Desulfonema</taxon>
    </lineage>
</organism>
<protein>
    <recommendedName>
        <fullName evidence="4">Dockerin domain-containing protein</fullName>
    </recommendedName>
</protein>
<dbReference type="AlphaFoldDB" id="A0A975GSW1"/>
<keyword evidence="3" id="KW-1185">Reference proteome</keyword>
<sequence length="336" mass="35540">MKGKKWLGQRYLLYVAVIMCAFIFMGQSAHAQLNGDINDDGKIGLAEAIWALQVAAGIINPMSDEQRESLEDVTNAAALALADNEKTVQGLQEMVSVMNYMGLDKATSKKRDTATLLICNALKNLFACGTVEMEGQSVIVFTFSGDAGCDGVSGTVKVTPSAGSFSVAFDNVTKGDCVIHGNSQTTLSAEGDQISATHIFDNMAVCGQNLNGTVTMIYDKDMSTFSVSGESQNTFSIGQSDVTVPLTFSYSSETGVSGSTTMMSGDESYVCTFSNIKPDATCCIPVSGTLTLNDIELNFSDTTCENPVVAVTSGGLTFSLNLEEAKNMAMGTNEIK</sequence>
<dbReference type="KEGG" id="dmm:dnm_085360"/>
<reference evidence="2" key="1">
    <citation type="journal article" date="2021" name="Microb. Physiol.">
        <title>Proteogenomic Insights into the Physiology of Marine, Sulfate-Reducing, Filamentous Desulfonema limicola and Desulfonema magnum.</title>
        <authorList>
            <person name="Schnaars V."/>
            <person name="Wohlbrand L."/>
            <person name="Scheve S."/>
            <person name="Hinrichs C."/>
            <person name="Reinhardt R."/>
            <person name="Rabus R."/>
        </authorList>
    </citation>
    <scope>NUCLEOTIDE SEQUENCE</scope>
    <source>
        <strain evidence="2">4be13</strain>
    </source>
</reference>